<keyword evidence="1" id="KW-0175">Coiled coil</keyword>
<sequence>MKNNELTVEKGKLNNVDKNSTILNHPIIQILLGGLGSIPFIGSAVSAGINSGLNTCLKREEEKRLFHICEIIISDDNITSDMVKDVKEIISFAKMLDVARRLITNDKLDFLANLYKNLVAQDEKNYDEYEEFLRRLDELSFREIEILHILDDLDLVIEDLNADKQKEKGNFDEERHLRIVQIENKWLKFQDIIYQRFQIDSLDLQGYMQSISRSGFCVQYKVIDMPIRANNIYAVTQYYKKFANKIYK</sequence>
<feature type="coiled-coil region" evidence="1">
    <location>
        <begin position="119"/>
        <end position="170"/>
    </location>
</feature>
<dbReference type="AlphaFoldDB" id="A0A2K4ZPH6"/>
<dbReference type="EMBL" id="OFSM01000048">
    <property type="protein sequence ID" value="SOY32394.1"/>
    <property type="molecule type" value="Genomic_DNA"/>
</dbReference>
<dbReference type="Proteomes" id="UP000236311">
    <property type="component" value="Unassembled WGS sequence"/>
</dbReference>
<protein>
    <submittedName>
        <fullName evidence="2">Uncharacterized protein</fullName>
    </submittedName>
</protein>
<evidence type="ECO:0000256" key="1">
    <source>
        <dbReference type="SAM" id="Coils"/>
    </source>
</evidence>
<reference evidence="2 3" key="1">
    <citation type="submission" date="2018-01" db="EMBL/GenBank/DDBJ databases">
        <authorList>
            <person name="Gaut B.S."/>
            <person name="Morton B.R."/>
            <person name="Clegg M.T."/>
            <person name="Duvall M.R."/>
        </authorList>
    </citation>
    <scope>NUCLEOTIDE SEQUENCE [LARGE SCALE GENOMIC DNA]</scope>
    <source>
        <strain evidence="2">GP69</strain>
    </source>
</reference>
<keyword evidence="3" id="KW-1185">Reference proteome</keyword>
<evidence type="ECO:0000313" key="2">
    <source>
        <dbReference type="EMBL" id="SOY32394.1"/>
    </source>
</evidence>
<gene>
    <name evidence="2" type="ORF">AMURIS_05153</name>
</gene>
<proteinExistence type="predicted"/>
<name>A0A2K4ZPH6_9FIRM</name>
<accession>A0A2K4ZPH6</accession>
<dbReference type="RefSeq" id="WP_103242345.1">
    <property type="nucleotide sequence ID" value="NZ_JANJZD010000053.1"/>
</dbReference>
<organism evidence="2 3">
    <name type="scientific">Acetatifactor muris</name>
    <dbReference type="NCBI Taxonomy" id="879566"/>
    <lineage>
        <taxon>Bacteria</taxon>
        <taxon>Bacillati</taxon>
        <taxon>Bacillota</taxon>
        <taxon>Clostridia</taxon>
        <taxon>Lachnospirales</taxon>
        <taxon>Lachnospiraceae</taxon>
        <taxon>Acetatifactor</taxon>
    </lineage>
</organism>
<evidence type="ECO:0000313" key="3">
    <source>
        <dbReference type="Proteomes" id="UP000236311"/>
    </source>
</evidence>